<feature type="domain" description="Superoxide dismutase copper/zinc binding" evidence="2">
    <location>
        <begin position="676"/>
        <end position="801"/>
    </location>
</feature>
<dbReference type="PANTHER" id="PTHR20910:SF1">
    <property type="entry name" value="SUPEROXIDE DISMUTASE COPPER_ZINC BINDING DOMAIN-CONTAINING PROTEIN"/>
    <property type="match status" value="1"/>
</dbReference>
<keyword evidence="3" id="KW-1185">Reference proteome</keyword>
<name>A0AAJ7W246_CEPCN</name>
<dbReference type="SUPFAM" id="SSF49329">
    <property type="entry name" value="Cu,Zn superoxide dismutase-like"/>
    <property type="match status" value="4"/>
</dbReference>
<protein>
    <submittedName>
        <fullName evidence="4 5">Uncharacterized protein LOC107268693 isoform X1</fullName>
    </submittedName>
</protein>
<accession>A0AAJ7W246</accession>
<dbReference type="KEGG" id="ccin:107268693"/>
<proteinExistence type="predicted"/>
<feature type="signal peptide" evidence="1">
    <location>
        <begin position="1"/>
        <end position="15"/>
    </location>
</feature>
<sequence length="1131" mass="126897">MWWILVLICATTGSALRLAAYISSGGLHGEIRFESGPEDTVRIRFALQTTLQYPDQLWLWSITQFPVDYTTVDSRCDARHTGETVIDMTDLLGPLVMPGNETGVIEVPGLSLTGKEGLWGKGLVLKDTYSPRTICASITVSDKNAEKVAEARFYGPVAGSVWFRWLGGQIGDNTSDTIIYANLHHVTKQKPTTVDFTEHHWKIYTSDIFDSGKEEGEDNCNILQTVFDPDNLGESKSIGDIDTRLGKIKVVTNVNKKFKTSYRDPEISLLPADLLGPYRSLFLVIFHPTHDDSFLACAKIRHHKPIFAKTLINSHGIKGEVTLTQDMPFNPTWVNVSLVPVNNLETRLRYNTKIASYRIHELPQEPTRSRAQTGEPCLSTKNMYNPLKIDEKQAPPPGLGTQDQYAIGDLTGKLQGRKEGFNHNDIVPGSAKLNGIYWDTYLPLSGAYSVVHRSLVLHKYNETDNKGVIPWVCGTFALHSPYIGGQMPMFTAEVIFRYPLVGRIIFRQPKNEPQMDTTILIENLVHADGSSLNNSAEHRWMIHDHPPGKDYYNWTERCLSAGGPFNPYKVDWNPDHPEWCSSNEITVCRLGDLSRHGTLEIAGRKLFGPQITRKLFTDSLLPLVGSINILGKSLVLYDDHGPVARGERLACSIISAVHRRKAVVKDWFGNGQDTSVRGKLEFIQQSEYDVTDVEVNLEGLAAEMSGYHVHMTPVEVDLEFPCEATTLYGHWNPLNVNTSTVPPPASGTIDQYEMGDLSGKFGTLDNRKKYSTIYNDTMLPLFGPRSILGRSIVIHKKDKNLRWACSTIERGYAPSEARELRAIASFHHPYGFAYGYIRMTQLIYRDNSQSDTIIEVKLHHPGKNDRNVTRNHNWAIYVNPVGVDASVRVKDTRCVAGGYRWNPYFTQLADPLNEDLYKQECGPDLPLRCHVGDISSRLGPIDIGLERQVFTDPNFPLEGTVSAMGKSIVIMDSEFGSNRFACANIEPDNDIVKYANIRKPPRFVVAQFLEDVRELMGIPDWMLSVDSRKTKILHNGACIQFLLHFKGPIANKLEQDFSKLMSIGRLDAPTLYIPGYVQTKRKRTIGHRQCGTRDPIDKSYALYGSNAGTATQSAFYLICSILLLLICNRTL</sequence>
<dbReference type="GO" id="GO:0046872">
    <property type="term" value="F:metal ion binding"/>
    <property type="evidence" value="ECO:0007669"/>
    <property type="project" value="InterPro"/>
</dbReference>
<evidence type="ECO:0000259" key="2">
    <source>
        <dbReference type="Pfam" id="PF00080"/>
    </source>
</evidence>
<dbReference type="InterPro" id="IPR001424">
    <property type="entry name" value="SOD_Cu_Zn_dom"/>
</dbReference>
<dbReference type="InterPro" id="IPR036423">
    <property type="entry name" value="SOD-like_Cu/Zn_dom_sf"/>
</dbReference>
<dbReference type="Pfam" id="PF00080">
    <property type="entry name" value="Sod_Cu"/>
    <property type="match status" value="1"/>
</dbReference>
<dbReference type="RefSeq" id="XP_024941704.1">
    <property type="nucleotide sequence ID" value="XM_025085936.1"/>
</dbReference>
<organism evidence="3 5">
    <name type="scientific">Cephus cinctus</name>
    <name type="common">Wheat stem sawfly</name>
    <dbReference type="NCBI Taxonomy" id="211228"/>
    <lineage>
        <taxon>Eukaryota</taxon>
        <taxon>Metazoa</taxon>
        <taxon>Ecdysozoa</taxon>
        <taxon>Arthropoda</taxon>
        <taxon>Hexapoda</taxon>
        <taxon>Insecta</taxon>
        <taxon>Pterygota</taxon>
        <taxon>Neoptera</taxon>
        <taxon>Endopterygota</taxon>
        <taxon>Hymenoptera</taxon>
        <taxon>Cephoidea</taxon>
        <taxon>Cephidae</taxon>
        <taxon>Cephus</taxon>
    </lineage>
</organism>
<dbReference type="CTD" id="43586"/>
<dbReference type="Proteomes" id="UP000694920">
    <property type="component" value="Unplaced"/>
</dbReference>
<gene>
    <name evidence="4 5" type="primary">LOC107268693</name>
</gene>
<feature type="chain" id="PRO_5044709547" evidence="1">
    <location>
        <begin position="16"/>
        <end position="1131"/>
    </location>
</feature>
<keyword evidence="1" id="KW-0732">Signal</keyword>
<evidence type="ECO:0000313" key="3">
    <source>
        <dbReference type="Proteomes" id="UP000694920"/>
    </source>
</evidence>
<dbReference type="GO" id="GO:0006801">
    <property type="term" value="P:superoxide metabolic process"/>
    <property type="evidence" value="ECO:0007669"/>
    <property type="project" value="InterPro"/>
</dbReference>
<dbReference type="Gene3D" id="2.60.40.200">
    <property type="entry name" value="Superoxide dismutase, copper/zinc binding domain"/>
    <property type="match status" value="5"/>
</dbReference>
<evidence type="ECO:0000256" key="1">
    <source>
        <dbReference type="SAM" id="SignalP"/>
    </source>
</evidence>
<evidence type="ECO:0000313" key="5">
    <source>
        <dbReference type="RefSeq" id="XP_024941704.1"/>
    </source>
</evidence>
<dbReference type="PANTHER" id="PTHR20910">
    <property type="entry name" value="AGAP001623-PA"/>
    <property type="match status" value="1"/>
</dbReference>
<evidence type="ECO:0000313" key="4">
    <source>
        <dbReference type="RefSeq" id="XP_024941703.1"/>
    </source>
</evidence>
<dbReference type="GeneID" id="107268693"/>
<dbReference type="AlphaFoldDB" id="A0AAJ7W246"/>
<reference evidence="4 5" key="1">
    <citation type="submission" date="2025-04" db="UniProtKB">
        <authorList>
            <consortium name="RefSeq"/>
        </authorList>
    </citation>
    <scope>IDENTIFICATION</scope>
</reference>
<dbReference type="RefSeq" id="XP_024941703.1">
    <property type="nucleotide sequence ID" value="XM_025085935.1"/>
</dbReference>
<dbReference type="InterPro" id="IPR053257">
    <property type="entry name" value="Cu-only_SOD"/>
</dbReference>